<dbReference type="EMBL" id="AZLV01000127">
    <property type="protein sequence ID" value="ETJ07134.1"/>
    <property type="molecule type" value="Genomic_DNA"/>
</dbReference>
<organism evidence="1 2">
    <name type="scientific">Actinomyces urogenitalis DORA_12</name>
    <dbReference type="NCBI Taxonomy" id="1403939"/>
    <lineage>
        <taxon>Bacteria</taxon>
        <taxon>Bacillati</taxon>
        <taxon>Actinomycetota</taxon>
        <taxon>Actinomycetes</taxon>
        <taxon>Actinomycetales</taxon>
        <taxon>Actinomycetaceae</taxon>
        <taxon>Actinomyces</taxon>
    </lineage>
</organism>
<reference evidence="1 2" key="1">
    <citation type="submission" date="2013-12" db="EMBL/GenBank/DDBJ databases">
        <title>A Varibaculum cambriense genome reconstructed from a premature infant gut community with otherwise low bacterial novelty that shifts toward anaerobic metabolism during the third week of life.</title>
        <authorList>
            <person name="Brown C.T."/>
            <person name="Sharon I."/>
            <person name="Thomas B.C."/>
            <person name="Castelle C.J."/>
            <person name="Morowitz M.J."/>
            <person name="Banfield J.F."/>
        </authorList>
    </citation>
    <scope>NUCLEOTIDE SEQUENCE [LARGE SCALE GENOMIC DNA]</scope>
    <source>
        <strain evidence="2">DORA_12</strain>
    </source>
</reference>
<comment type="caution">
    <text evidence="1">The sequence shown here is derived from an EMBL/GenBank/DDBJ whole genome shotgun (WGS) entry which is preliminary data.</text>
</comment>
<name>W1VSM5_9ACTO</name>
<gene>
    <name evidence="1" type="ORF">Q605_AUC00127G0002</name>
</gene>
<evidence type="ECO:0000313" key="1">
    <source>
        <dbReference type="EMBL" id="ETJ07134.1"/>
    </source>
</evidence>
<feature type="non-terminal residue" evidence="1">
    <location>
        <position position="28"/>
    </location>
</feature>
<dbReference type="AlphaFoldDB" id="W1VSM5"/>
<protein>
    <submittedName>
        <fullName evidence="1">Uncharacterized protein</fullName>
    </submittedName>
</protein>
<dbReference type="Proteomes" id="UP000018852">
    <property type="component" value="Unassembled WGS sequence"/>
</dbReference>
<sequence length="28" mass="3157">MRSIDVAPLPLSDLESHLDEGAIRRLHD</sequence>
<proteinExistence type="predicted"/>
<accession>W1VSM5</accession>
<evidence type="ECO:0000313" key="2">
    <source>
        <dbReference type="Proteomes" id="UP000018852"/>
    </source>
</evidence>